<dbReference type="Pfam" id="PF18878">
    <property type="entry name" value="PPE-PPW"/>
    <property type="match status" value="1"/>
</dbReference>
<evidence type="ECO:0000259" key="2">
    <source>
        <dbReference type="Pfam" id="PF18878"/>
    </source>
</evidence>
<evidence type="ECO:0000256" key="1">
    <source>
        <dbReference type="SAM" id="MobiDB-lite"/>
    </source>
</evidence>
<evidence type="ECO:0000313" key="3">
    <source>
        <dbReference type="EMBL" id="KKO60582.1"/>
    </source>
</evidence>
<reference evidence="3 4" key="1">
    <citation type="submission" date="2015-04" db="EMBL/GenBank/DDBJ databases">
        <title>Genome sequence of Mycobacterium arupense GUC1.</title>
        <authorList>
            <person name="Greninger A.L."/>
            <person name="Cunningham G."/>
            <person name="Chiu C.Y."/>
            <person name="Miller S."/>
        </authorList>
    </citation>
    <scope>NUCLEOTIDE SEQUENCE [LARGE SCALE GENOMIC DNA]</scope>
    <source>
        <strain evidence="3 4">GUC1</strain>
    </source>
</reference>
<feature type="region of interest" description="Disordered" evidence="1">
    <location>
        <begin position="1"/>
        <end position="31"/>
    </location>
</feature>
<proteinExistence type="predicted"/>
<evidence type="ECO:0000313" key="4">
    <source>
        <dbReference type="Proteomes" id="UP000034416"/>
    </source>
</evidence>
<dbReference type="EMBL" id="LASW02000142">
    <property type="protein sequence ID" value="KKO60582.1"/>
    <property type="molecule type" value="Genomic_DNA"/>
</dbReference>
<sequence>MSPQWEDPVPADVTASPQRAGGFAGAGVRTGSPAAGLTVLLGGAMDDGPRLPLLPAGLADTTK</sequence>
<name>A0A0M2WBD5_9MYCO</name>
<accession>A0A0M2WBD5</accession>
<comment type="caution">
    <text evidence="3">The sequence shown here is derived from an EMBL/GenBank/DDBJ whole genome shotgun (WGS) entry which is preliminary data.</text>
</comment>
<feature type="domain" description="PPE-PPW subfamily C-terminal" evidence="2">
    <location>
        <begin position="15"/>
        <end position="56"/>
    </location>
</feature>
<dbReference type="Proteomes" id="UP000034416">
    <property type="component" value="Unassembled WGS sequence"/>
</dbReference>
<dbReference type="InterPro" id="IPR043641">
    <property type="entry name" value="PPE-PPW_C"/>
</dbReference>
<dbReference type="AlphaFoldDB" id="A0A0M2WBD5"/>
<gene>
    <name evidence="3" type="ORF">WR43_22890</name>
</gene>
<organism evidence="3 4">
    <name type="scientific">Mycolicibacter arupensis</name>
    <dbReference type="NCBI Taxonomy" id="342002"/>
    <lineage>
        <taxon>Bacteria</taxon>
        <taxon>Bacillati</taxon>
        <taxon>Actinomycetota</taxon>
        <taxon>Actinomycetes</taxon>
        <taxon>Mycobacteriales</taxon>
        <taxon>Mycobacteriaceae</taxon>
        <taxon>Mycolicibacter</taxon>
    </lineage>
</organism>
<protein>
    <recommendedName>
        <fullName evidence="2">PPE-PPW subfamily C-terminal domain-containing protein</fullName>
    </recommendedName>
</protein>
<dbReference type="PATRIC" id="fig|342002.3.peg.4278"/>